<dbReference type="Pfam" id="PF00467">
    <property type="entry name" value="KOW"/>
    <property type="match status" value="1"/>
</dbReference>
<dbReference type="FunFam" id="2.30.30.30:FF:000002">
    <property type="entry name" value="Transcription termination/antitermination factor NusG"/>
    <property type="match status" value="1"/>
</dbReference>
<evidence type="ECO:0000313" key="10">
    <source>
        <dbReference type="EMBL" id="BBD76646.1"/>
    </source>
</evidence>
<evidence type="ECO:0000259" key="8">
    <source>
        <dbReference type="SMART" id="SM00738"/>
    </source>
</evidence>
<name>A0A2Z6DW29_HYDTE</name>
<dbReference type="PANTHER" id="PTHR30265:SF2">
    <property type="entry name" value="TRANSCRIPTION TERMINATION_ANTITERMINATION PROTEIN NUSG"/>
    <property type="match status" value="1"/>
</dbReference>
<keyword evidence="4 5" id="KW-0804">Transcription</keyword>
<dbReference type="GO" id="GO:0006354">
    <property type="term" value="P:DNA-templated transcription elongation"/>
    <property type="evidence" value="ECO:0007669"/>
    <property type="project" value="UniProtKB-UniRule"/>
</dbReference>
<keyword evidence="1 5" id="KW-0806">Transcription termination</keyword>
<dbReference type="PRINTS" id="PR00338">
    <property type="entry name" value="NUSGTNSCPFCT"/>
</dbReference>
<dbReference type="Pfam" id="PF02357">
    <property type="entry name" value="NusG"/>
    <property type="match status" value="1"/>
</dbReference>
<evidence type="ECO:0000256" key="4">
    <source>
        <dbReference type="ARBA" id="ARBA00023163"/>
    </source>
</evidence>
<dbReference type="InterPro" id="IPR047050">
    <property type="entry name" value="NGN"/>
</dbReference>
<dbReference type="SUPFAM" id="SSF50104">
    <property type="entry name" value="Translation proteins SH3-like domain"/>
    <property type="match status" value="1"/>
</dbReference>
<evidence type="ECO:0000256" key="3">
    <source>
        <dbReference type="ARBA" id="ARBA00023015"/>
    </source>
</evidence>
<comment type="function">
    <text evidence="5 7">Participates in transcription elongation, termination and antitermination.</text>
</comment>
<dbReference type="CDD" id="cd09891">
    <property type="entry name" value="NGN_Bact_1"/>
    <property type="match status" value="1"/>
</dbReference>
<proteinExistence type="inferred from homology"/>
<dbReference type="NCBIfam" id="TIGR00922">
    <property type="entry name" value="nusG"/>
    <property type="match status" value="1"/>
</dbReference>
<evidence type="ECO:0000313" key="11">
    <source>
        <dbReference type="Proteomes" id="UP000262004"/>
    </source>
</evidence>
<evidence type="ECO:0000256" key="5">
    <source>
        <dbReference type="HAMAP-Rule" id="MF_00948"/>
    </source>
</evidence>
<dbReference type="EMBL" id="AP018558">
    <property type="protein sequence ID" value="BBD76646.1"/>
    <property type="molecule type" value="Genomic_DNA"/>
</dbReference>
<reference evidence="10 11" key="1">
    <citation type="submission" date="2018-04" db="EMBL/GenBank/DDBJ databases">
        <title>Complete genome sequence of Hydrogenophilus thermoluteolus TH-1.</title>
        <authorList>
            <person name="Arai H."/>
        </authorList>
    </citation>
    <scope>NUCLEOTIDE SEQUENCE [LARGE SCALE GENOMIC DNA]</scope>
    <source>
        <strain evidence="10 11">TH-1</strain>
    </source>
</reference>
<dbReference type="Proteomes" id="UP000262004">
    <property type="component" value="Chromosome"/>
</dbReference>
<dbReference type="InterPro" id="IPR043425">
    <property type="entry name" value="NusG-like"/>
</dbReference>
<dbReference type="SMART" id="SM00739">
    <property type="entry name" value="KOW"/>
    <property type="match status" value="1"/>
</dbReference>
<feature type="domain" description="NusG-like N-terminal" evidence="8">
    <location>
        <begin position="5"/>
        <end position="114"/>
    </location>
</feature>
<dbReference type="InterPro" id="IPR014722">
    <property type="entry name" value="Rib_uL2_dom2"/>
</dbReference>
<sequence>MEVMAKRWYVVQAHSGFEKQVQKALQERIKLAGMEDQFGQILVPVEKVIELRGGAKKETERKFFPGYLLVEMEMNDDTWHLVNSLPRVSGFVGGSPTKPAPLSEREVQALLAQIQEGGEKPKPRVVYEIGETVRVKEGPFADFMGTVEAVDYEKSRLSVAVSIFGRSTPVQLEFSQVEKV</sequence>
<dbReference type="InterPro" id="IPR015869">
    <property type="entry name" value="Transcrpt_antiterm_NusG_bac_CS"/>
</dbReference>
<dbReference type="SUPFAM" id="SSF82679">
    <property type="entry name" value="N-utilization substance G protein NusG, N-terminal domain"/>
    <property type="match status" value="1"/>
</dbReference>
<dbReference type="InterPro" id="IPR008991">
    <property type="entry name" value="Translation_prot_SH3-like_sf"/>
</dbReference>
<evidence type="ECO:0000256" key="1">
    <source>
        <dbReference type="ARBA" id="ARBA00022472"/>
    </source>
</evidence>
<dbReference type="InterPro" id="IPR036735">
    <property type="entry name" value="NGN_dom_sf"/>
</dbReference>
<dbReference type="GO" id="GO:0032784">
    <property type="term" value="P:regulation of DNA-templated transcription elongation"/>
    <property type="evidence" value="ECO:0007669"/>
    <property type="project" value="InterPro"/>
</dbReference>
<keyword evidence="2 5" id="KW-0889">Transcription antitermination</keyword>
<dbReference type="FunFam" id="3.30.70.940:FF:000001">
    <property type="entry name" value="Transcription termination/antitermination protein NusG"/>
    <property type="match status" value="1"/>
</dbReference>
<evidence type="ECO:0000256" key="7">
    <source>
        <dbReference type="RuleBase" id="RU000538"/>
    </source>
</evidence>
<evidence type="ECO:0000259" key="9">
    <source>
        <dbReference type="SMART" id="SM00739"/>
    </source>
</evidence>
<comment type="similarity">
    <text evidence="5 7">Belongs to the NusG family.</text>
</comment>
<dbReference type="PROSITE" id="PS01014">
    <property type="entry name" value="NUSG"/>
    <property type="match status" value="1"/>
</dbReference>
<dbReference type="Gene3D" id="2.30.30.30">
    <property type="match status" value="1"/>
</dbReference>
<evidence type="ECO:0000256" key="6">
    <source>
        <dbReference type="NCBIfam" id="TIGR00922"/>
    </source>
</evidence>
<keyword evidence="3 5" id="KW-0805">Transcription regulation</keyword>
<dbReference type="GO" id="GO:0006353">
    <property type="term" value="P:DNA-templated transcription termination"/>
    <property type="evidence" value="ECO:0007669"/>
    <property type="project" value="UniProtKB-UniRule"/>
</dbReference>
<dbReference type="InterPro" id="IPR006645">
    <property type="entry name" value="NGN-like_dom"/>
</dbReference>
<dbReference type="InterPro" id="IPR001062">
    <property type="entry name" value="Transcrpt_antiterm_NusG"/>
</dbReference>
<organism evidence="10 11">
    <name type="scientific">Hydrogenophilus thermoluteolus</name>
    <name type="common">Pseudomonas hydrogenothermophila</name>
    <dbReference type="NCBI Taxonomy" id="297"/>
    <lineage>
        <taxon>Bacteria</taxon>
        <taxon>Pseudomonadati</taxon>
        <taxon>Pseudomonadota</taxon>
        <taxon>Hydrogenophilia</taxon>
        <taxon>Hydrogenophilales</taxon>
        <taxon>Hydrogenophilaceae</taxon>
        <taxon>Hydrogenophilus</taxon>
    </lineage>
</organism>
<evidence type="ECO:0000256" key="2">
    <source>
        <dbReference type="ARBA" id="ARBA00022814"/>
    </source>
</evidence>
<gene>
    <name evidence="5 10" type="primary">nusG</name>
    <name evidence="10" type="ORF">HPTL_0378</name>
</gene>
<feature type="domain" description="KOW" evidence="9">
    <location>
        <begin position="126"/>
        <end position="153"/>
    </location>
</feature>
<dbReference type="PANTHER" id="PTHR30265">
    <property type="entry name" value="RHO-INTERACTING TRANSCRIPTION TERMINATION FACTOR NUSG"/>
    <property type="match status" value="1"/>
</dbReference>
<dbReference type="Gene3D" id="3.30.70.940">
    <property type="entry name" value="NusG, N-terminal domain"/>
    <property type="match status" value="1"/>
</dbReference>
<dbReference type="KEGG" id="htl:HPTL_0378"/>
<accession>A0A2Z6DW29</accession>
<dbReference type="InterPro" id="IPR005824">
    <property type="entry name" value="KOW"/>
</dbReference>
<dbReference type="AlphaFoldDB" id="A0A2Z6DW29"/>
<dbReference type="HAMAP" id="MF_00948">
    <property type="entry name" value="NusG"/>
    <property type="match status" value="1"/>
</dbReference>
<dbReference type="GO" id="GO:0005829">
    <property type="term" value="C:cytosol"/>
    <property type="evidence" value="ECO:0007669"/>
    <property type="project" value="TreeGrafter"/>
</dbReference>
<protein>
    <recommendedName>
        <fullName evidence="5 6">Transcription termination/antitermination protein NusG</fullName>
    </recommendedName>
</protein>
<dbReference type="CDD" id="cd06091">
    <property type="entry name" value="KOW_NusG"/>
    <property type="match status" value="1"/>
</dbReference>
<dbReference type="SMART" id="SM00738">
    <property type="entry name" value="NGN"/>
    <property type="match status" value="1"/>
</dbReference>
<dbReference type="GO" id="GO:0031564">
    <property type="term" value="P:transcription antitermination"/>
    <property type="evidence" value="ECO:0007669"/>
    <property type="project" value="UniProtKB-UniRule"/>
</dbReference>
<keyword evidence="11" id="KW-1185">Reference proteome</keyword>